<dbReference type="SUPFAM" id="SSF55469">
    <property type="entry name" value="FMN-dependent nitroreductase-like"/>
    <property type="match status" value="1"/>
</dbReference>
<dbReference type="InterPro" id="IPR000415">
    <property type="entry name" value="Nitroreductase-like"/>
</dbReference>
<dbReference type="RefSeq" id="WP_067642573.1">
    <property type="nucleotide sequence ID" value="NZ_CP015249.1"/>
</dbReference>
<proteinExistence type="predicted"/>
<dbReference type="NCBIfam" id="TIGR04511">
    <property type="entry name" value="SagB_rel_DH_2"/>
    <property type="match status" value="1"/>
</dbReference>
<protein>
    <submittedName>
        <fullName evidence="2">Nitroreductase</fullName>
    </submittedName>
</protein>
<evidence type="ECO:0000313" key="3">
    <source>
        <dbReference type="Proteomes" id="UP000076830"/>
    </source>
</evidence>
<dbReference type="CDD" id="cd02142">
    <property type="entry name" value="McbC_SagB-like_oxidoreductase"/>
    <property type="match status" value="1"/>
</dbReference>
<gene>
    <name evidence="2" type="ORF">I596_79</name>
</gene>
<dbReference type="InterPro" id="IPR029479">
    <property type="entry name" value="Nitroreductase"/>
</dbReference>
<name>A0A167G3L2_9GAMM</name>
<dbReference type="PANTHER" id="PTHR43745:SF2">
    <property type="entry name" value="NITROREDUCTASE MJ1384-RELATED"/>
    <property type="match status" value="1"/>
</dbReference>
<dbReference type="AlphaFoldDB" id="A0A167G3L2"/>
<dbReference type="KEGG" id="dko:I596_79"/>
<dbReference type="PANTHER" id="PTHR43745">
    <property type="entry name" value="NITROREDUCTASE MJ1384-RELATED"/>
    <property type="match status" value="1"/>
</dbReference>
<evidence type="ECO:0000313" key="2">
    <source>
        <dbReference type="EMBL" id="ANB16119.1"/>
    </source>
</evidence>
<dbReference type="Pfam" id="PF00881">
    <property type="entry name" value="Nitroreductase"/>
    <property type="match status" value="1"/>
</dbReference>
<organism evidence="2 3">
    <name type="scientific">Dokdonella koreensis DS-123</name>
    <dbReference type="NCBI Taxonomy" id="1300342"/>
    <lineage>
        <taxon>Bacteria</taxon>
        <taxon>Pseudomonadati</taxon>
        <taxon>Pseudomonadota</taxon>
        <taxon>Gammaproteobacteria</taxon>
        <taxon>Lysobacterales</taxon>
        <taxon>Rhodanobacteraceae</taxon>
        <taxon>Dokdonella</taxon>
    </lineage>
</organism>
<dbReference type="STRING" id="1300342.I596_79"/>
<dbReference type="NCBIfam" id="TIGR03605">
    <property type="entry name" value="antibiot_sagB"/>
    <property type="match status" value="1"/>
</dbReference>
<dbReference type="Proteomes" id="UP000076830">
    <property type="component" value="Chromosome"/>
</dbReference>
<keyword evidence="3" id="KW-1185">Reference proteome</keyword>
<dbReference type="Gene3D" id="3.40.109.10">
    <property type="entry name" value="NADH Oxidase"/>
    <property type="match status" value="1"/>
</dbReference>
<dbReference type="PATRIC" id="fig|1300342.3.peg.78"/>
<dbReference type="InterPro" id="IPR030965">
    <property type="entry name" value="SagB-rel_DH_2"/>
</dbReference>
<dbReference type="GO" id="GO:0016491">
    <property type="term" value="F:oxidoreductase activity"/>
    <property type="evidence" value="ECO:0007669"/>
    <property type="project" value="InterPro"/>
</dbReference>
<dbReference type="EMBL" id="CP015249">
    <property type="protein sequence ID" value="ANB16119.1"/>
    <property type="molecule type" value="Genomic_DNA"/>
</dbReference>
<dbReference type="InterPro" id="IPR052544">
    <property type="entry name" value="Bacteriocin_Proc_Enz"/>
</dbReference>
<sequence>MRLRRCHCVVIQPRERFTIDLELMLRETPRLASTFEWVALAAHLDAEVRVDLDEIAVLGKVSAHAWTDRSQLEYEHPTQTLQSLEAKGLLVAEHTATANADDSVRTTHWEGLSAVAHRHLRWRDIDSERERGRFQELVEGEPLAHLGPPPATSVERGPPEARIALPGTPASPLAALMARRVTCRNFDPVRPLAPDDLASVLGLVFGARAEATVTGVPVLKKGSPSAGGLHPTEAYLLVRRVDGVAPGLYHYHAVAHALEPLRQLEAAEADALALRFVAVQRYFLEAPVLVIYASRFERNFWKYRQHAKAYRATILDVGHLSQTLYLAATERGLAAFFTAAVNEVDIEAAFGLDPMTQGVIGVGGFGHRADTREEIEFDPLHAVWPA</sequence>
<reference evidence="2 3" key="1">
    <citation type="submission" date="2016-04" db="EMBL/GenBank/DDBJ databases">
        <title>Complete genome sequence of Dokdonella koreensis DS-123T.</title>
        <authorList>
            <person name="Kim J.F."/>
            <person name="Lee H."/>
            <person name="Kwak M.-J."/>
        </authorList>
    </citation>
    <scope>NUCLEOTIDE SEQUENCE [LARGE SCALE GENOMIC DNA]</scope>
    <source>
        <strain evidence="2 3">DS-123</strain>
    </source>
</reference>
<evidence type="ECO:0000259" key="1">
    <source>
        <dbReference type="Pfam" id="PF00881"/>
    </source>
</evidence>
<dbReference type="InterPro" id="IPR020051">
    <property type="entry name" value="SagB-type_dehydrogenase"/>
</dbReference>
<accession>A0A167G3L2</accession>
<feature type="domain" description="Nitroreductase" evidence="1">
    <location>
        <begin position="178"/>
        <end position="366"/>
    </location>
</feature>